<dbReference type="PANTHER" id="PTHR34290:SF2">
    <property type="entry name" value="OS04G0668800 PROTEIN"/>
    <property type="match status" value="1"/>
</dbReference>
<proteinExistence type="predicted"/>
<gene>
    <name evidence="1" type="ORF">N5C08_12175</name>
</gene>
<organism evidence="1 2">
    <name type="scientific">Pseudomonas promysalinigenes</name>
    <dbReference type="NCBI Taxonomy" id="485898"/>
    <lineage>
        <taxon>Bacteria</taxon>
        <taxon>Pseudomonadati</taxon>
        <taxon>Pseudomonadota</taxon>
        <taxon>Gammaproteobacteria</taxon>
        <taxon>Pseudomonadales</taxon>
        <taxon>Pseudomonadaceae</taxon>
        <taxon>Pseudomonas</taxon>
    </lineage>
</organism>
<protein>
    <submittedName>
        <fullName evidence="1">DUF393 domain-containing protein</fullName>
    </submittedName>
</protein>
<reference evidence="1" key="1">
    <citation type="submission" date="2022-09" db="EMBL/GenBank/DDBJ databases">
        <title>Complete genome sequence of Pseudomonas promysalinigenes strain RL-WG26, a newly isolated PGPR with the potential for plant salinity stress alleviation.</title>
        <authorList>
            <person name="Ren L."/>
            <person name="Wang G."/>
            <person name="Hu H."/>
        </authorList>
    </citation>
    <scope>NUCLEOTIDE SEQUENCE</scope>
    <source>
        <strain evidence="1">RL-WG26</strain>
    </source>
</reference>
<evidence type="ECO:0000313" key="2">
    <source>
        <dbReference type="Proteomes" id="UP001064504"/>
    </source>
</evidence>
<dbReference type="Pfam" id="PF04134">
    <property type="entry name" value="DCC1-like"/>
    <property type="match status" value="1"/>
</dbReference>
<dbReference type="PANTHER" id="PTHR34290">
    <property type="entry name" value="SI:CH73-390P7.2"/>
    <property type="match status" value="1"/>
</dbReference>
<dbReference type="EMBL" id="CP104557">
    <property type="protein sequence ID" value="UXH42318.1"/>
    <property type="molecule type" value="Genomic_DNA"/>
</dbReference>
<dbReference type="InterPro" id="IPR007263">
    <property type="entry name" value="DCC1-like"/>
</dbReference>
<evidence type="ECO:0000313" key="1">
    <source>
        <dbReference type="EMBL" id="UXH42318.1"/>
    </source>
</evidence>
<dbReference type="InterPro" id="IPR044691">
    <property type="entry name" value="DCC1_Trx"/>
</dbReference>
<dbReference type="Proteomes" id="UP001064504">
    <property type="component" value="Chromosome"/>
</dbReference>
<sequence>MFYKWPLTLYYDGACPLCAREIAFLRKRSTEARLCLVDISSPHFDPTPLGLTVAQLTSCLHARFASGQWVTGLDATLWAWRAANAAVWVAPLAWRPLRPMLEVFYRLFCRLRPSLHWLPHPDGSSRCNSGASKCDTR</sequence>
<dbReference type="RefSeq" id="WP_261745629.1">
    <property type="nucleotide sequence ID" value="NZ_CP104557.1"/>
</dbReference>
<keyword evidence="2" id="KW-1185">Reference proteome</keyword>
<name>A0ABY6AUE5_9PSED</name>
<accession>A0ABY6AUE5</accession>